<evidence type="ECO:0000313" key="4">
    <source>
        <dbReference type="Proteomes" id="UP000431901"/>
    </source>
</evidence>
<proteinExistence type="predicted"/>
<dbReference type="RefSeq" id="WP_161104981.1">
    <property type="nucleotide sequence ID" value="NZ_JBHLYI010000003.1"/>
</dbReference>
<organism evidence="3 4">
    <name type="scientific">Actinomadura rayongensis</name>
    <dbReference type="NCBI Taxonomy" id="1429076"/>
    <lineage>
        <taxon>Bacteria</taxon>
        <taxon>Bacillati</taxon>
        <taxon>Actinomycetota</taxon>
        <taxon>Actinomycetes</taxon>
        <taxon>Streptosporangiales</taxon>
        <taxon>Thermomonosporaceae</taxon>
        <taxon>Actinomadura</taxon>
    </lineage>
</organism>
<accession>A0A6I4WCE7</accession>
<protein>
    <submittedName>
        <fullName evidence="3">ABC transporter substrate-binding protein</fullName>
    </submittedName>
</protein>
<dbReference type="Gene3D" id="3.40.190.10">
    <property type="entry name" value="Periplasmic binding protein-like II"/>
    <property type="match status" value="2"/>
</dbReference>
<evidence type="ECO:0000313" key="3">
    <source>
        <dbReference type="EMBL" id="MXQ66783.1"/>
    </source>
</evidence>
<evidence type="ECO:0000256" key="1">
    <source>
        <dbReference type="SAM" id="SignalP"/>
    </source>
</evidence>
<dbReference type="Pfam" id="PF09084">
    <property type="entry name" value="NMT1"/>
    <property type="match status" value="1"/>
</dbReference>
<gene>
    <name evidence="3" type="ORF">GQ466_22455</name>
</gene>
<feature type="domain" description="SsuA/THI5-like" evidence="2">
    <location>
        <begin position="75"/>
        <end position="259"/>
    </location>
</feature>
<feature type="chain" id="PRO_5026026699" evidence="1">
    <location>
        <begin position="24"/>
        <end position="333"/>
    </location>
</feature>
<dbReference type="PANTHER" id="PTHR30024:SF2">
    <property type="entry name" value="ABC TRANSPORTER SUBSTRATE-BINDING PROTEIN"/>
    <property type="match status" value="1"/>
</dbReference>
<dbReference type="PROSITE" id="PS51257">
    <property type="entry name" value="PROKAR_LIPOPROTEIN"/>
    <property type="match status" value="1"/>
</dbReference>
<sequence length="333" mass="35784">MTIVRRDVLAALALTAAATTAAACGTSASGSETTTTLRYQGSVGQVTPAELAADLGYLGPVKLKWVGNTISGPQDIQSAATGQTDFGGAFNGAVIKLVQAGAPITAVVGYYGVDRQINNGFFVPADSKIRTVRDLVGKKIGMNTLGAHAEAVLDIYLQRNGFSPADIKKVEPVVVPPVSTEQALRAHRIDVGVLSGIFQEKAKAAGGLRELFDDHQFLGDFTAGSYVFRKDFIKRNPATVRAFTTGVGKAVDWARTTPRDQVIQRFEQIIRKRGRNEDTAALKYWKSYGVGDPHGAIQDREITTWITWLEQVGQIPKGKVKAADVYTNRFNGG</sequence>
<keyword evidence="1" id="KW-0732">Signal</keyword>
<evidence type="ECO:0000259" key="2">
    <source>
        <dbReference type="Pfam" id="PF09084"/>
    </source>
</evidence>
<feature type="signal peptide" evidence="1">
    <location>
        <begin position="1"/>
        <end position="23"/>
    </location>
</feature>
<dbReference type="InterPro" id="IPR015168">
    <property type="entry name" value="SsuA/THI5"/>
</dbReference>
<dbReference type="PANTHER" id="PTHR30024">
    <property type="entry name" value="ALIPHATIC SULFONATES-BINDING PROTEIN-RELATED"/>
    <property type="match status" value="1"/>
</dbReference>
<dbReference type="EMBL" id="WUTW01000005">
    <property type="protein sequence ID" value="MXQ66783.1"/>
    <property type="molecule type" value="Genomic_DNA"/>
</dbReference>
<name>A0A6I4WCE7_9ACTN</name>
<reference evidence="3 4" key="1">
    <citation type="submission" date="2019-12" db="EMBL/GenBank/DDBJ databases">
        <title>Nocardia macrotermitis sp. nov. and Nocardia aurantia sp. nov., isolated from the gut of the fungus growing-termite Macrotermes natalensis.</title>
        <authorList>
            <person name="Christine B."/>
            <person name="Rene B."/>
        </authorList>
    </citation>
    <scope>NUCLEOTIDE SEQUENCE [LARGE SCALE GENOMIC DNA]</scope>
    <source>
        <strain evidence="3 4">DSM 102126</strain>
    </source>
</reference>
<dbReference type="AlphaFoldDB" id="A0A6I4WCE7"/>
<keyword evidence="4" id="KW-1185">Reference proteome</keyword>
<dbReference type="Proteomes" id="UP000431901">
    <property type="component" value="Unassembled WGS sequence"/>
</dbReference>
<dbReference type="SUPFAM" id="SSF53850">
    <property type="entry name" value="Periplasmic binding protein-like II"/>
    <property type="match status" value="1"/>
</dbReference>
<dbReference type="PROSITE" id="PS51318">
    <property type="entry name" value="TAT"/>
    <property type="match status" value="1"/>
</dbReference>
<comment type="caution">
    <text evidence="3">The sequence shown here is derived from an EMBL/GenBank/DDBJ whole genome shotgun (WGS) entry which is preliminary data.</text>
</comment>
<dbReference type="OrthoDB" id="8877897at2"/>
<dbReference type="InterPro" id="IPR006311">
    <property type="entry name" value="TAT_signal"/>
</dbReference>